<dbReference type="RefSeq" id="WP_066467864.1">
    <property type="nucleotide sequence ID" value="NZ_CBCRUZ010000001.1"/>
</dbReference>
<evidence type="ECO:0000313" key="2">
    <source>
        <dbReference type="Proteomes" id="UP000887023"/>
    </source>
</evidence>
<organism evidence="1 2">
    <name type="scientific">Skermania pinensis</name>
    <dbReference type="NCBI Taxonomy" id="39122"/>
    <lineage>
        <taxon>Bacteria</taxon>
        <taxon>Bacillati</taxon>
        <taxon>Actinomycetota</taxon>
        <taxon>Actinomycetes</taxon>
        <taxon>Mycobacteriales</taxon>
        <taxon>Gordoniaceae</taxon>
        <taxon>Skermania</taxon>
    </lineage>
</organism>
<gene>
    <name evidence="1" type="ORF">KV203_08300</name>
</gene>
<protein>
    <recommendedName>
        <fullName evidence="3">Antitoxin VbhA domain-containing protein</fullName>
    </recommendedName>
</protein>
<dbReference type="EMBL" id="CP079105">
    <property type="protein sequence ID" value="QXQ15300.1"/>
    <property type="molecule type" value="Genomic_DNA"/>
</dbReference>
<sequence>MSALVASAIEQHLRNRATADYLTEYEQRGGAFTADEIDEAEAIWRRAEAAEKAWHADAG</sequence>
<name>A0ABX8SFT9_9ACTN</name>
<dbReference type="Proteomes" id="UP000887023">
    <property type="component" value="Chromosome"/>
</dbReference>
<accession>A0ABX8SFT9</accession>
<evidence type="ECO:0000313" key="1">
    <source>
        <dbReference type="EMBL" id="QXQ15300.1"/>
    </source>
</evidence>
<keyword evidence="2" id="KW-1185">Reference proteome</keyword>
<evidence type="ECO:0008006" key="3">
    <source>
        <dbReference type="Google" id="ProtNLM"/>
    </source>
</evidence>
<proteinExistence type="predicted"/>
<reference evidence="1" key="1">
    <citation type="submission" date="2021-07" db="EMBL/GenBank/DDBJ databases">
        <title>Candidatus Kaistella beijingensis sp. nov. isolated from a municipal wastewater treatment plant is involved in sludge foaming.</title>
        <authorList>
            <person name="Song Y."/>
            <person name="Liu S.-J."/>
        </authorList>
    </citation>
    <scope>NUCLEOTIDE SEQUENCE</scope>
    <source>
        <strain evidence="1">DSM 43998</strain>
    </source>
</reference>